<dbReference type="InterPro" id="IPR036770">
    <property type="entry name" value="Ankyrin_rpt-contain_sf"/>
</dbReference>
<evidence type="ECO:0000256" key="1">
    <source>
        <dbReference type="ARBA" id="ARBA00022737"/>
    </source>
</evidence>
<dbReference type="Gene3D" id="1.25.40.20">
    <property type="entry name" value="Ankyrin repeat-containing domain"/>
    <property type="match status" value="1"/>
</dbReference>
<evidence type="ECO:0000313" key="5">
    <source>
        <dbReference type="EMBL" id="HEN16720.1"/>
    </source>
</evidence>
<accession>A0A7C2K1G5</accession>
<evidence type="ECO:0000256" key="3">
    <source>
        <dbReference type="PROSITE-ProRule" id="PRU00023"/>
    </source>
</evidence>
<evidence type="ECO:0000256" key="2">
    <source>
        <dbReference type="ARBA" id="ARBA00023043"/>
    </source>
</evidence>
<dbReference type="AlphaFoldDB" id="A0A7C2K1G5"/>
<dbReference type="InterPro" id="IPR002110">
    <property type="entry name" value="Ankyrin_rpt"/>
</dbReference>
<gene>
    <name evidence="5" type="ORF">ENQ76_14765</name>
</gene>
<feature type="transmembrane region" description="Helical" evidence="4">
    <location>
        <begin position="287"/>
        <end position="308"/>
    </location>
</feature>
<dbReference type="SUPFAM" id="SSF48403">
    <property type="entry name" value="Ankyrin repeat"/>
    <property type="match status" value="1"/>
</dbReference>
<dbReference type="PANTHER" id="PTHR24201">
    <property type="entry name" value="ANK_REP_REGION DOMAIN-CONTAINING PROTEIN"/>
    <property type="match status" value="1"/>
</dbReference>
<keyword evidence="4" id="KW-0472">Membrane</keyword>
<dbReference type="PROSITE" id="PS50297">
    <property type="entry name" value="ANK_REP_REGION"/>
    <property type="match status" value="1"/>
</dbReference>
<keyword evidence="2 3" id="KW-0040">ANK repeat</keyword>
<dbReference type="SMART" id="SM00248">
    <property type="entry name" value="ANK"/>
    <property type="match status" value="2"/>
</dbReference>
<keyword evidence="4" id="KW-0812">Transmembrane</keyword>
<protein>
    <submittedName>
        <fullName evidence="5">Ankyrin repeat domain-containing protein</fullName>
    </submittedName>
</protein>
<keyword evidence="4" id="KW-1133">Transmembrane helix</keyword>
<dbReference type="InterPro" id="IPR050776">
    <property type="entry name" value="Ank_Repeat/CDKN_Inhibitor"/>
</dbReference>
<feature type="transmembrane region" description="Helical" evidence="4">
    <location>
        <begin position="34"/>
        <end position="54"/>
    </location>
</feature>
<proteinExistence type="predicted"/>
<keyword evidence="1" id="KW-0677">Repeat</keyword>
<reference evidence="5" key="1">
    <citation type="journal article" date="2020" name="mSystems">
        <title>Genome- and Community-Level Interaction Insights into Carbon Utilization and Element Cycling Functions of Hydrothermarchaeota in Hydrothermal Sediment.</title>
        <authorList>
            <person name="Zhou Z."/>
            <person name="Liu Y."/>
            <person name="Xu W."/>
            <person name="Pan J."/>
            <person name="Luo Z.H."/>
            <person name="Li M."/>
        </authorList>
    </citation>
    <scope>NUCLEOTIDE SEQUENCE [LARGE SCALE GENOMIC DNA]</scope>
    <source>
        <strain evidence="5">SpSt-339</strain>
    </source>
</reference>
<organism evidence="5">
    <name type="scientific">Schlesneria paludicola</name>
    <dbReference type="NCBI Taxonomy" id="360056"/>
    <lineage>
        <taxon>Bacteria</taxon>
        <taxon>Pseudomonadati</taxon>
        <taxon>Planctomycetota</taxon>
        <taxon>Planctomycetia</taxon>
        <taxon>Planctomycetales</taxon>
        <taxon>Planctomycetaceae</taxon>
        <taxon>Schlesneria</taxon>
    </lineage>
</organism>
<name>A0A7C2K1G5_9PLAN</name>
<comment type="caution">
    <text evidence="5">The sequence shown here is derived from an EMBL/GenBank/DDBJ whole genome shotgun (WGS) entry which is preliminary data.</text>
</comment>
<dbReference type="Pfam" id="PF12796">
    <property type="entry name" value="Ank_2"/>
    <property type="match status" value="1"/>
</dbReference>
<evidence type="ECO:0000256" key="4">
    <source>
        <dbReference type="SAM" id="Phobius"/>
    </source>
</evidence>
<dbReference type="PROSITE" id="PS50088">
    <property type="entry name" value="ANK_REPEAT"/>
    <property type="match status" value="1"/>
</dbReference>
<dbReference type="EMBL" id="DSOK01000406">
    <property type="protein sequence ID" value="HEN16720.1"/>
    <property type="molecule type" value="Genomic_DNA"/>
</dbReference>
<sequence>MKAGCYLTLALLTGLVLAEHHWLQRTADPPVLWIASLVLGGLSWLAVGAVWNALSSGGTLRALTLARDGALPRDGKLAAIQGTLHPVGRPMVAPLSGEPCVLYEYELYRNVTRREKNRTQTQKLVDFAGVGMAPCEVRAENQAIALYGFPDIDAFPDRALPPELHRSTAQQYVQQTEWEDCSGFNLFRGFGAMLGALTSTGEEIRRDWRMIAVKDCAWLGGEGGSYGPQLSEKRLAIGTPVIAVGVYDAASESLMTRTGTTLKRLQLLRGELGELVQRTALSRRWSLVGGLLTLAVLHAVAYGVVTLYRHSDEAQKTWKRAVSEALRKSDVEAIERHIPERLEADVFLDDEHRTPLMFAKEGAVAEALIARGANVNATDTSGETPLMFAAREDRVDVLKVLIAHGADLERVRSVDGRTALGQAIRMGHDASAAALRAAGARE</sequence>
<feature type="repeat" description="ANK" evidence="3">
    <location>
        <begin position="381"/>
        <end position="413"/>
    </location>
</feature>